<gene>
    <name evidence="2" type="ORF">BGZ95_007212</name>
</gene>
<evidence type="ECO:0000313" key="3">
    <source>
        <dbReference type="Proteomes" id="UP001194580"/>
    </source>
</evidence>
<dbReference type="GO" id="GO:0070973">
    <property type="term" value="P:protein localization to endoplasmic reticulum exit site"/>
    <property type="evidence" value="ECO:0007669"/>
    <property type="project" value="TreeGrafter"/>
</dbReference>
<name>A0AAD4GZH8_9FUNG</name>
<accession>A0AAD4GZH8</accession>
<dbReference type="GO" id="GO:0070971">
    <property type="term" value="C:endoplasmic reticulum exit site"/>
    <property type="evidence" value="ECO:0007669"/>
    <property type="project" value="TreeGrafter"/>
</dbReference>
<feature type="compositionally biased region" description="Low complexity" evidence="1">
    <location>
        <begin position="158"/>
        <end position="173"/>
    </location>
</feature>
<sequence length="349" mass="36821">QGEYQQGEYQEGQYQEGQYQDGQYDYSQGEYQQQQGEYSTEDQQQQEQPSNEPGVLPVTSEYQEQGEYDAAGVYQGHPNGAEYSADGTQQQDFSSGNNAWWGNGDGSYVDPNAGEQQPADAAAAVTTAEGAQEPLEENFEEEQFITFGAVPTIPSFGQPAAPVNNANNNSQSYADDDDLGMGNNSLKKDKPVVPEGETAATAAAPQDENAANAGAEGDESKGGWWPKINIFGGEKREGTPKPVRANLGEESSFYFDKEQQRWVNKKGGSETSSVAEALPPPPMSRTATPASMSSPAAGGPPALNRGGPPSTGGSSPAMGGPPGLKPAGATGSTARRGARSRYVDVLNTN</sequence>
<dbReference type="GO" id="GO:0012507">
    <property type="term" value="C:ER to Golgi transport vesicle membrane"/>
    <property type="evidence" value="ECO:0007669"/>
    <property type="project" value="TreeGrafter"/>
</dbReference>
<reference evidence="2" key="1">
    <citation type="journal article" date="2020" name="Fungal Divers.">
        <title>Resolving the Mortierellaceae phylogeny through synthesis of multi-gene phylogenetics and phylogenomics.</title>
        <authorList>
            <person name="Vandepol N."/>
            <person name="Liber J."/>
            <person name="Desiro A."/>
            <person name="Na H."/>
            <person name="Kennedy M."/>
            <person name="Barry K."/>
            <person name="Grigoriev I.V."/>
            <person name="Miller A.N."/>
            <person name="O'Donnell K."/>
            <person name="Stajich J.E."/>
            <person name="Bonito G."/>
        </authorList>
    </citation>
    <scope>NUCLEOTIDE SEQUENCE</scope>
    <source>
        <strain evidence="2">NRRL 28262</strain>
    </source>
</reference>
<keyword evidence="3" id="KW-1185">Reference proteome</keyword>
<feature type="region of interest" description="Disordered" evidence="1">
    <location>
        <begin position="155"/>
        <end position="349"/>
    </location>
</feature>
<feature type="region of interest" description="Disordered" evidence="1">
    <location>
        <begin position="1"/>
        <end position="130"/>
    </location>
</feature>
<organism evidence="2 3">
    <name type="scientific">Linnemannia exigua</name>
    <dbReference type="NCBI Taxonomy" id="604196"/>
    <lineage>
        <taxon>Eukaryota</taxon>
        <taxon>Fungi</taxon>
        <taxon>Fungi incertae sedis</taxon>
        <taxon>Mucoromycota</taxon>
        <taxon>Mortierellomycotina</taxon>
        <taxon>Mortierellomycetes</taxon>
        <taxon>Mortierellales</taxon>
        <taxon>Mortierellaceae</taxon>
        <taxon>Linnemannia</taxon>
    </lineage>
</organism>
<feature type="compositionally biased region" description="Low complexity" evidence="1">
    <location>
        <begin position="194"/>
        <end position="215"/>
    </location>
</feature>
<dbReference type="GO" id="GO:0007030">
    <property type="term" value="P:Golgi organization"/>
    <property type="evidence" value="ECO:0007669"/>
    <property type="project" value="TreeGrafter"/>
</dbReference>
<evidence type="ECO:0000313" key="2">
    <source>
        <dbReference type="EMBL" id="KAG0250395.1"/>
    </source>
</evidence>
<evidence type="ECO:0000256" key="1">
    <source>
        <dbReference type="SAM" id="MobiDB-lite"/>
    </source>
</evidence>
<dbReference type="EMBL" id="JAAAIL010003482">
    <property type="protein sequence ID" value="KAG0250395.1"/>
    <property type="molecule type" value="Genomic_DNA"/>
</dbReference>
<evidence type="ECO:0008006" key="4">
    <source>
        <dbReference type="Google" id="ProtNLM"/>
    </source>
</evidence>
<protein>
    <recommendedName>
        <fullName evidence="4">COPII coat assembly protein SEC16</fullName>
    </recommendedName>
</protein>
<feature type="compositionally biased region" description="Low complexity" evidence="1">
    <location>
        <begin position="1"/>
        <end position="38"/>
    </location>
</feature>
<feature type="non-terminal residue" evidence="2">
    <location>
        <position position="1"/>
    </location>
</feature>
<comment type="caution">
    <text evidence="2">The sequence shown here is derived from an EMBL/GenBank/DDBJ whole genome shotgun (WGS) entry which is preliminary data.</text>
</comment>
<dbReference type="PANTHER" id="PTHR13402">
    <property type="entry name" value="RGPR-RELATED"/>
    <property type="match status" value="1"/>
</dbReference>
<feature type="compositionally biased region" description="Low complexity" evidence="1">
    <location>
        <begin position="113"/>
        <end position="130"/>
    </location>
</feature>
<dbReference type="Proteomes" id="UP001194580">
    <property type="component" value="Unassembled WGS sequence"/>
</dbReference>
<feature type="compositionally biased region" description="Low complexity" evidence="1">
    <location>
        <begin position="284"/>
        <end position="318"/>
    </location>
</feature>
<dbReference type="AlphaFoldDB" id="A0AAD4GZH8"/>
<feature type="compositionally biased region" description="Polar residues" evidence="1">
    <location>
        <begin position="86"/>
        <end position="100"/>
    </location>
</feature>
<dbReference type="PANTHER" id="PTHR13402:SF6">
    <property type="entry name" value="SECRETORY 16, ISOFORM I"/>
    <property type="match status" value="1"/>
</dbReference>
<feature type="compositionally biased region" description="Polar residues" evidence="1">
    <location>
        <begin position="41"/>
        <end position="51"/>
    </location>
</feature>
<proteinExistence type="predicted"/>